<name>A0A8T3A8E7_DENNO</name>
<dbReference type="Proteomes" id="UP000829196">
    <property type="component" value="Unassembled WGS sequence"/>
</dbReference>
<protein>
    <submittedName>
        <fullName evidence="3">Uncharacterized protein</fullName>
    </submittedName>
</protein>
<keyword evidence="2" id="KW-0812">Transmembrane</keyword>
<feature type="compositionally biased region" description="Low complexity" evidence="1">
    <location>
        <begin position="78"/>
        <end position="87"/>
    </location>
</feature>
<accession>A0A8T3A8E7</accession>
<dbReference type="OrthoDB" id="2019292at2759"/>
<evidence type="ECO:0000313" key="3">
    <source>
        <dbReference type="EMBL" id="KAI0492480.1"/>
    </source>
</evidence>
<keyword evidence="2" id="KW-1133">Transmembrane helix</keyword>
<feature type="transmembrane region" description="Helical" evidence="2">
    <location>
        <begin position="31"/>
        <end position="50"/>
    </location>
</feature>
<evidence type="ECO:0000256" key="1">
    <source>
        <dbReference type="SAM" id="MobiDB-lite"/>
    </source>
</evidence>
<feature type="region of interest" description="Disordered" evidence="1">
    <location>
        <begin position="71"/>
        <end position="92"/>
    </location>
</feature>
<dbReference type="EMBL" id="JAGYWB010000018">
    <property type="protein sequence ID" value="KAI0492480.1"/>
    <property type="molecule type" value="Genomic_DNA"/>
</dbReference>
<reference evidence="3" key="1">
    <citation type="journal article" date="2022" name="Front. Genet.">
        <title>Chromosome-Scale Assembly of the Dendrobium nobile Genome Provides Insights Into the Molecular Mechanism of the Biosynthesis of the Medicinal Active Ingredient of Dendrobium.</title>
        <authorList>
            <person name="Xu Q."/>
            <person name="Niu S.-C."/>
            <person name="Li K.-L."/>
            <person name="Zheng P.-J."/>
            <person name="Zhang X.-J."/>
            <person name="Jia Y."/>
            <person name="Liu Y."/>
            <person name="Niu Y.-X."/>
            <person name="Yu L.-H."/>
            <person name="Chen D.-F."/>
            <person name="Zhang G.-Q."/>
        </authorList>
    </citation>
    <scope>NUCLEOTIDE SEQUENCE</scope>
    <source>
        <tissue evidence="3">Leaf</tissue>
    </source>
</reference>
<keyword evidence="2" id="KW-0472">Membrane</keyword>
<dbReference type="PANTHER" id="PTHR34774">
    <property type="entry name" value="EPHRIN-A3 PROTEIN"/>
    <property type="match status" value="1"/>
</dbReference>
<comment type="caution">
    <text evidence="3">The sequence shown here is derived from an EMBL/GenBank/DDBJ whole genome shotgun (WGS) entry which is preliminary data.</text>
</comment>
<feature type="transmembrane region" description="Helical" evidence="2">
    <location>
        <begin position="107"/>
        <end position="127"/>
    </location>
</feature>
<evidence type="ECO:0000313" key="4">
    <source>
        <dbReference type="Proteomes" id="UP000829196"/>
    </source>
</evidence>
<organism evidence="3 4">
    <name type="scientific">Dendrobium nobile</name>
    <name type="common">Orchid</name>
    <dbReference type="NCBI Taxonomy" id="94219"/>
    <lineage>
        <taxon>Eukaryota</taxon>
        <taxon>Viridiplantae</taxon>
        <taxon>Streptophyta</taxon>
        <taxon>Embryophyta</taxon>
        <taxon>Tracheophyta</taxon>
        <taxon>Spermatophyta</taxon>
        <taxon>Magnoliopsida</taxon>
        <taxon>Liliopsida</taxon>
        <taxon>Asparagales</taxon>
        <taxon>Orchidaceae</taxon>
        <taxon>Epidendroideae</taxon>
        <taxon>Malaxideae</taxon>
        <taxon>Dendrobiinae</taxon>
        <taxon>Dendrobium</taxon>
    </lineage>
</organism>
<dbReference type="PANTHER" id="PTHR34774:SF1">
    <property type="entry name" value="EPHRIN-A3 PROTEIN"/>
    <property type="match status" value="1"/>
</dbReference>
<sequence>MAADKDPSVRTIMFTTFADSDEMHSKFLHNFRATIFYLIYFSYIVPYLPMAKILMIHNTMVATAMAIDSLSSPHRRSQNPNSFSPSPSRKHRDDLGSWSTLLHRHRFLLTMLALLAFLCTIYLYFAVTLGTPDSCSGLEGTEKALCQSNLISHNGKLKLL</sequence>
<evidence type="ECO:0000256" key="2">
    <source>
        <dbReference type="SAM" id="Phobius"/>
    </source>
</evidence>
<keyword evidence="4" id="KW-1185">Reference proteome</keyword>
<gene>
    <name evidence="3" type="ORF">KFK09_026753</name>
</gene>
<dbReference type="AlphaFoldDB" id="A0A8T3A8E7"/>
<proteinExistence type="predicted"/>